<comment type="caution">
    <text evidence="2">The sequence shown here is derived from an EMBL/GenBank/DDBJ whole genome shotgun (WGS) entry which is preliminary data.</text>
</comment>
<evidence type="ECO:0008006" key="4">
    <source>
        <dbReference type="Google" id="ProtNLM"/>
    </source>
</evidence>
<dbReference type="Proteomes" id="UP001595885">
    <property type="component" value="Unassembled WGS sequence"/>
</dbReference>
<dbReference type="EMBL" id="JBHSGW010000027">
    <property type="protein sequence ID" value="MFC4740670.1"/>
    <property type="molecule type" value="Genomic_DNA"/>
</dbReference>
<keyword evidence="3" id="KW-1185">Reference proteome</keyword>
<reference evidence="3" key="1">
    <citation type="journal article" date="2019" name="Int. J. Syst. Evol. Microbiol.">
        <title>The Global Catalogue of Microorganisms (GCM) 10K type strain sequencing project: providing services to taxonomists for standard genome sequencing and annotation.</title>
        <authorList>
            <consortium name="The Broad Institute Genomics Platform"/>
            <consortium name="The Broad Institute Genome Sequencing Center for Infectious Disease"/>
            <person name="Wu L."/>
            <person name="Ma J."/>
        </authorList>
    </citation>
    <scope>NUCLEOTIDE SEQUENCE [LARGE SCALE GENOMIC DNA]</scope>
    <source>
        <strain evidence="3">CCUG 50349</strain>
    </source>
</reference>
<feature type="transmembrane region" description="Helical" evidence="1">
    <location>
        <begin position="7"/>
        <end position="29"/>
    </location>
</feature>
<sequence length="77" mass="8775">MSKKTKAFLFNLLGFTFFYIIAYALIITFGGLQGLWIAATSFVISTILAPKFQTVKTSEGEKLFMKWLFVKGLREIK</sequence>
<accession>A0ABV9P8B3</accession>
<name>A0ABV9P8B3_9FLAO</name>
<evidence type="ECO:0000256" key="1">
    <source>
        <dbReference type="SAM" id="Phobius"/>
    </source>
</evidence>
<evidence type="ECO:0000313" key="2">
    <source>
        <dbReference type="EMBL" id="MFC4740670.1"/>
    </source>
</evidence>
<feature type="transmembrane region" description="Helical" evidence="1">
    <location>
        <begin position="35"/>
        <end position="52"/>
    </location>
</feature>
<gene>
    <name evidence="2" type="ORF">ACFO3U_11770</name>
</gene>
<keyword evidence="1" id="KW-0812">Transmembrane</keyword>
<keyword evidence="1" id="KW-1133">Transmembrane helix</keyword>
<evidence type="ECO:0000313" key="3">
    <source>
        <dbReference type="Proteomes" id="UP001595885"/>
    </source>
</evidence>
<dbReference type="RefSeq" id="WP_379742517.1">
    <property type="nucleotide sequence ID" value="NZ_JBHSGW010000027.1"/>
</dbReference>
<proteinExistence type="predicted"/>
<organism evidence="2 3">
    <name type="scientific">Flavobacterium ponti</name>
    <dbReference type="NCBI Taxonomy" id="665133"/>
    <lineage>
        <taxon>Bacteria</taxon>
        <taxon>Pseudomonadati</taxon>
        <taxon>Bacteroidota</taxon>
        <taxon>Flavobacteriia</taxon>
        <taxon>Flavobacteriales</taxon>
        <taxon>Flavobacteriaceae</taxon>
        <taxon>Flavobacterium</taxon>
    </lineage>
</organism>
<keyword evidence="1" id="KW-0472">Membrane</keyword>
<protein>
    <recommendedName>
        <fullName evidence="4">DUF4133 domain-containing protein</fullName>
    </recommendedName>
</protein>